<dbReference type="EMBL" id="UASO01000012">
    <property type="protein sequence ID" value="SQC88603.1"/>
    <property type="molecule type" value="Genomic_DNA"/>
</dbReference>
<gene>
    <name evidence="1" type="ORF">NCTC9645_06754</name>
</gene>
<accession>A0A2X3IXK8</accession>
<sequence>MFPTGFLTLCVKCKNSRVNIQLFRNNGDNSLRGNLSCTQCTTEITDECKLNGKTQTVMRSTMSSGECNILAGERKPGKCILIKFR</sequence>
<organism evidence="1 2">
    <name type="scientific">Klebsiella pneumoniae</name>
    <dbReference type="NCBI Taxonomy" id="573"/>
    <lineage>
        <taxon>Bacteria</taxon>
        <taxon>Pseudomonadati</taxon>
        <taxon>Pseudomonadota</taxon>
        <taxon>Gammaproteobacteria</taxon>
        <taxon>Enterobacterales</taxon>
        <taxon>Enterobacteriaceae</taxon>
        <taxon>Klebsiella/Raoultella group</taxon>
        <taxon>Klebsiella</taxon>
        <taxon>Klebsiella pneumoniae complex</taxon>
    </lineage>
</organism>
<protein>
    <submittedName>
        <fullName evidence="1">Uncharacterized protein</fullName>
    </submittedName>
</protein>
<dbReference type="AlphaFoldDB" id="A0A2X3IXK8"/>
<dbReference type="Proteomes" id="UP000250675">
    <property type="component" value="Unassembled WGS sequence"/>
</dbReference>
<reference evidence="1 2" key="1">
    <citation type="submission" date="2018-06" db="EMBL/GenBank/DDBJ databases">
        <authorList>
            <consortium name="Pathogen Informatics"/>
            <person name="Doyle S."/>
        </authorList>
    </citation>
    <scope>NUCLEOTIDE SEQUENCE [LARGE SCALE GENOMIC DNA]</scope>
    <source>
        <strain evidence="1 2">NCTC9645</strain>
    </source>
</reference>
<name>A0A2X3IXK8_KLEPN</name>
<evidence type="ECO:0000313" key="2">
    <source>
        <dbReference type="Proteomes" id="UP000250675"/>
    </source>
</evidence>
<proteinExistence type="predicted"/>
<evidence type="ECO:0000313" key="1">
    <source>
        <dbReference type="EMBL" id="SQC88603.1"/>
    </source>
</evidence>